<dbReference type="Gramene" id="TVU40844">
    <property type="protein sequence ID" value="TVU40844"/>
    <property type="gene ID" value="EJB05_14324"/>
</dbReference>
<dbReference type="InterPro" id="IPR053253">
    <property type="entry name" value="Sex_diff_modulator"/>
</dbReference>
<dbReference type="PANTHER" id="PTHR33087:SF31">
    <property type="entry name" value="OS06G0482850 PROTEIN"/>
    <property type="match status" value="1"/>
</dbReference>
<proteinExistence type="predicted"/>
<organism evidence="1 2">
    <name type="scientific">Eragrostis curvula</name>
    <name type="common">weeping love grass</name>
    <dbReference type="NCBI Taxonomy" id="38414"/>
    <lineage>
        <taxon>Eukaryota</taxon>
        <taxon>Viridiplantae</taxon>
        <taxon>Streptophyta</taxon>
        <taxon>Embryophyta</taxon>
        <taxon>Tracheophyta</taxon>
        <taxon>Spermatophyta</taxon>
        <taxon>Magnoliopsida</taxon>
        <taxon>Liliopsida</taxon>
        <taxon>Poales</taxon>
        <taxon>Poaceae</taxon>
        <taxon>PACMAD clade</taxon>
        <taxon>Chloridoideae</taxon>
        <taxon>Eragrostideae</taxon>
        <taxon>Eragrostidinae</taxon>
        <taxon>Eragrostis</taxon>
    </lineage>
</organism>
<keyword evidence="2" id="KW-1185">Reference proteome</keyword>
<dbReference type="PANTHER" id="PTHR33087">
    <property type="entry name" value="OS07G0539200 PROTEIN"/>
    <property type="match status" value="1"/>
</dbReference>
<dbReference type="OrthoDB" id="690292at2759"/>
<gene>
    <name evidence="1" type="ORF">EJB05_14324</name>
</gene>
<name>A0A5J9VZY7_9POAL</name>
<reference evidence="1 2" key="1">
    <citation type="journal article" date="2019" name="Sci. Rep.">
        <title>A high-quality genome of Eragrostis curvula grass provides insights into Poaceae evolution and supports new strategies to enhance forage quality.</title>
        <authorList>
            <person name="Carballo J."/>
            <person name="Santos B.A.C.M."/>
            <person name="Zappacosta D."/>
            <person name="Garbus I."/>
            <person name="Selva J.P."/>
            <person name="Gallo C.A."/>
            <person name="Diaz A."/>
            <person name="Albertini E."/>
            <person name="Caccamo M."/>
            <person name="Echenique V."/>
        </authorList>
    </citation>
    <scope>NUCLEOTIDE SEQUENCE [LARGE SCALE GENOMIC DNA]</scope>
    <source>
        <strain evidence="2">cv. Victoria</strain>
        <tissue evidence="1">Leaf</tissue>
    </source>
</reference>
<evidence type="ECO:0000313" key="2">
    <source>
        <dbReference type="Proteomes" id="UP000324897"/>
    </source>
</evidence>
<sequence length="100" mass="11406">MIREHDPEEFFIEFSSSDDRNTVTGRGFLEGAAFLIGVKNRSRDACSTKMVWDKRVSIKISGIPAHSYNLETLKSLLSAHCDIYSWLHNQTDLKDQRVCA</sequence>
<comment type="caution">
    <text evidence="1">The sequence shown here is derived from an EMBL/GenBank/DDBJ whole genome shotgun (WGS) entry which is preliminary data.</text>
</comment>
<protein>
    <submittedName>
        <fullName evidence="1">Uncharacterized protein</fullName>
    </submittedName>
</protein>
<evidence type="ECO:0000313" key="1">
    <source>
        <dbReference type="EMBL" id="TVU40844.1"/>
    </source>
</evidence>
<dbReference type="EMBL" id="RWGY01000007">
    <property type="protein sequence ID" value="TVU40844.1"/>
    <property type="molecule type" value="Genomic_DNA"/>
</dbReference>
<dbReference type="Proteomes" id="UP000324897">
    <property type="component" value="Chromosome 4"/>
</dbReference>
<dbReference type="AlphaFoldDB" id="A0A5J9VZY7"/>
<accession>A0A5J9VZY7</accession>